<dbReference type="PROSITE" id="PS51382">
    <property type="entry name" value="SPX"/>
    <property type="match status" value="1"/>
</dbReference>
<feature type="transmembrane region" description="Helical" evidence="7">
    <location>
        <begin position="656"/>
        <end position="677"/>
    </location>
</feature>
<evidence type="ECO:0000256" key="6">
    <source>
        <dbReference type="SAM" id="MobiDB-lite"/>
    </source>
</evidence>
<feature type="transmembrane region" description="Helical" evidence="7">
    <location>
        <begin position="622"/>
        <end position="644"/>
    </location>
</feature>
<feature type="domain" description="SPX" evidence="9">
    <location>
        <begin position="1"/>
        <end position="478"/>
    </location>
</feature>
<evidence type="ECO:0000313" key="10">
    <source>
        <dbReference type="EMBL" id="KAK0553133.1"/>
    </source>
</evidence>
<keyword evidence="10" id="KW-0675">Receptor</keyword>
<feature type="domain" description="EXS" evidence="8">
    <location>
        <begin position="737"/>
        <end position="932"/>
    </location>
</feature>
<evidence type="ECO:0000256" key="5">
    <source>
        <dbReference type="ARBA" id="ARBA00023136"/>
    </source>
</evidence>
<dbReference type="GO" id="GO:0016036">
    <property type="term" value="P:cellular response to phosphate starvation"/>
    <property type="evidence" value="ECO:0007669"/>
    <property type="project" value="TreeGrafter"/>
</dbReference>
<name>A0AAN6GRU8_9BASI</name>
<keyword evidence="3 7" id="KW-0812">Transmembrane</keyword>
<dbReference type="Pfam" id="PF03105">
    <property type="entry name" value="SPX"/>
    <property type="match status" value="1"/>
</dbReference>
<dbReference type="InterPro" id="IPR004331">
    <property type="entry name" value="SPX_dom"/>
</dbReference>
<comment type="caution">
    <text evidence="10">The sequence shown here is derived from an EMBL/GenBank/DDBJ whole genome shotgun (WGS) entry which is preliminary data.</text>
</comment>
<feature type="region of interest" description="Disordered" evidence="6">
    <location>
        <begin position="346"/>
        <end position="377"/>
    </location>
</feature>
<evidence type="ECO:0000256" key="4">
    <source>
        <dbReference type="ARBA" id="ARBA00022989"/>
    </source>
</evidence>
<dbReference type="EMBL" id="JAPDMZ010000054">
    <property type="protein sequence ID" value="KAK0553133.1"/>
    <property type="molecule type" value="Genomic_DNA"/>
</dbReference>
<comment type="subcellular location">
    <subcellularLocation>
        <location evidence="1">Membrane</location>
        <topology evidence="1">Multi-pass membrane protein</topology>
    </subcellularLocation>
</comment>
<feature type="region of interest" description="Disordered" evidence="6">
    <location>
        <begin position="954"/>
        <end position="998"/>
    </location>
</feature>
<evidence type="ECO:0000259" key="9">
    <source>
        <dbReference type="PROSITE" id="PS51382"/>
    </source>
</evidence>
<evidence type="ECO:0000313" key="11">
    <source>
        <dbReference type="Proteomes" id="UP001176517"/>
    </source>
</evidence>
<evidence type="ECO:0000256" key="7">
    <source>
        <dbReference type="SAM" id="Phobius"/>
    </source>
</evidence>
<feature type="compositionally biased region" description="Basic and acidic residues" evidence="6">
    <location>
        <begin position="347"/>
        <end position="361"/>
    </location>
</feature>
<feature type="region of interest" description="Disordered" evidence="6">
    <location>
        <begin position="173"/>
        <end position="192"/>
    </location>
</feature>
<dbReference type="Proteomes" id="UP001176517">
    <property type="component" value="Unassembled WGS sequence"/>
</dbReference>
<evidence type="ECO:0000256" key="1">
    <source>
        <dbReference type="ARBA" id="ARBA00004141"/>
    </source>
</evidence>
<dbReference type="GO" id="GO:0005794">
    <property type="term" value="C:Golgi apparatus"/>
    <property type="evidence" value="ECO:0007669"/>
    <property type="project" value="TreeGrafter"/>
</dbReference>
<dbReference type="PROSITE" id="PS51380">
    <property type="entry name" value="EXS"/>
    <property type="match status" value="1"/>
</dbReference>
<keyword evidence="4 7" id="KW-1133">Transmembrane helix</keyword>
<reference evidence="10" key="1">
    <citation type="journal article" date="2023" name="PhytoFront">
        <title>Draft Genome Resources of Seven Strains of Tilletia horrida, Causal Agent of Kernel Smut of Rice.</title>
        <authorList>
            <person name="Khanal S."/>
            <person name="Antony Babu S."/>
            <person name="Zhou X.G."/>
        </authorList>
    </citation>
    <scope>NUCLEOTIDE SEQUENCE</scope>
    <source>
        <strain evidence="10">TX6</strain>
    </source>
</reference>
<feature type="region of interest" description="Disordered" evidence="6">
    <location>
        <begin position="122"/>
        <end position="161"/>
    </location>
</feature>
<feature type="compositionally biased region" description="Polar residues" evidence="6">
    <location>
        <begin position="362"/>
        <end position="374"/>
    </location>
</feature>
<proteinExistence type="inferred from homology"/>
<dbReference type="InterPro" id="IPR004342">
    <property type="entry name" value="EXS_C"/>
</dbReference>
<gene>
    <name evidence="10" type="primary">SYG1</name>
    <name evidence="10" type="ORF">OC846_002621</name>
</gene>
<keyword evidence="11" id="KW-1185">Reference proteome</keyword>
<dbReference type="GO" id="GO:0000822">
    <property type="term" value="F:inositol hexakisphosphate binding"/>
    <property type="evidence" value="ECO:0007669"/>
    <property type="project" value="TreeGrafter"/>
</dbReference>
<dbReference type="PANTHER" id="PTHR10783:SF103">
    <property type="entry name" value="SOLUTE CARRIER FAMILY 53 MEMBER 1"/>
    <property type="match status" value="1"/>
</dbReference>
<evidence type="ECO:0000256" key="2">
    <source>
        <dbReference type="ARBA" id="ARBA00009665"/>
    </source>
</evidence>
<feature type="compositionally biased region" description="Basic and acidic residues" evidence="6">
    <location>
        <begin position="178"/>
        <end position="188"/>
    </location>
</feature>
<feature type="region of interest" description="Disordered" evidence="6">
    <location>
        <begin position="67"/>
        <end position="103"/>
    </location>
</feature>
<evidence type="ECO:0000256" key="3">
    <source>
        <dbReference type="ARBA" id="ARBA00022692"/>
    </source>
</evidence>
<feature type="transmembrane region" description="Helical" evidence="7">
    <location>
        <begin position="806"/>
        <end position="831"/>
    </location>
</feature>
<keyword evidence="5 7" id="KW-0472">Membrane</keyword>
<comment type="similarity">
    <text evidence="2">Belongs to the SYG1 (TC 2.A.94) family.</text>
</comment>
<organism evidence="10 11">
    <name type="scientific">Tilletia horrida</name>
    <dbReference type="NCBI Taxonomy" id="155126"/>
    <lineage>
        <taxon>Eukaryota</taxon>
        <taxon>Fungi</taxon>
        <taxon>Dikarya</taxon>
        <taxon>Basidiomycota</taxon>
        <taxon>Ustilaginomycotina</taxon>
        <taxon>Exobasidiomycetes</taxon>
        <taxon>Tilletiales</taxon>
        <taxon>Tilletiaceae</taxon>
        <taxon>Tilletia</taxon>
    </lineage>
</organism>
<sequence>MKFARYLEDASVPEWRRSYVNYAGLKKLIARVVEHRTLRLSHILAKTNSNVSNRHHTTHVLGSAQNALRRRLSSSASSSAISRSQVPSYGAAESAPPAQASPSHALDLEAGAHQIEPVSLVGTGLDISGDHTAPFHSATEPVLEPHGQPNGSGPVEGQDISDDNEVRHARFEPSVLDQEDHLVSEQRTADVGGSTSVARPAFLASHSASGKNLRTRSAQAAVQLVGRLKNKSETLFQIAPPSYPTTLNQIIEENFDEEEAKIFLALDSEITRVIAFLEAREKQALERFEVLAWQLQELAHHRLEFKAKAQGPAGARRNVAEAVNLSAVGSRLSKLASGLPARVMPIDGKRTSLDTGKDRRGSATSAQPVLSDTAQPGYWDEGAERRSQALSRIPHFTTAKVLTPADEEIRRANEAAALSHDPERYRSAKKKMKAAVLEEYRLLELIKDFRTLNRTALAKALKKLQKKSGVHVSEAFYKARVAPTMLVKSDRIERLLKSTEELYTFFFEHGDRKKARERLRGSNAFATLGSTTPHQSHHISVFKAGIFLGVALCSTVGGLIHAQQEQTKREIPQWAGLLRVYGVLFIPALFALLFGLNLAAWRRTRVNYVFIFEFDVRTMADYHQYFETPALFLLLLSLCFWVSFLNPFPDKIAPTTWPMVWIVIVVLFMLMPLRLFLFPSRRWFVKSLLRVLQAGVLSRVEFRDFFLGDELNSLVYTFGNLWYIGCQYDRHWPAPDTCNPNHTFWTPALSALPPLIRFIQCWRRWYDSDMKGSIHLINAGKYTSSILNIWFYYNWRYHGANRTVDLVLWCLFGTIYSIYTSSWDLCIDWGLMNPRARWPFLRDELYYEWPILYYFAMVTNVIIRSSWVIYLLPGPALTPLRAFIIALLEMLRRWQWNMYRLENEHLGNADDFRVVKDVPLPYTHGVRVSEEDLDDEEDLTSTKRRNVFKLSETRAPRAFDENSDPFASDRGDPVGTLNTAERAESSSNSLGPGHSTPP</sequence>
<evidence type="ECO:0000259" key="8">
    <source>
        <dbReference type="PROSITE" id="PS51380"/>
    </source>
</evidence>
<protein>
    <submittedName>
        <fullName evidence="10">Xenotropic and polytropic retrovirus receptor 1</fullName>
    </submittedName>
</protein>
<dbReference type="GO" id="GO:0005886">
    <property type="term" value="C:plasma membrane"/>
    <property type="evidence" value="ECO:0007669"/>
    <property type="project" value="TreeGrafter"/>
</dbReference>
<dbReference type="AlphaFoldDB" id="A0AAN6GRU8"/>
<dbReference type="GO" id="GO:0006817">
    <property type="term" value="P:phosphate ion transport"/>
    <property type="evidence" value="ECO:0007669"/>
    <property type="project" value="TreeGrafter"/>
</dbReference>
<feature type="transmembrane region" description="Helical" evidence="7">
    <location>
        <begin position="580"/>
        <end position="601"/>
    </location>
</feature>
<dbReference type="PANTHER" id="PTHR10783">
    <property type="entry name" value="XENOTROPIC AND POLYTROPIC RETROVIRUS RECEPTOR 1-RELATED"/>
    <property type="match status" value="1"/>
</dbReference>
<dbReference type="Pfam" id="PF03124">
    <property type="entry name" value="EXS"/>
    <property type="match status" value="1"/>
</dbReference>
<accession>A0AAN6GRU8</accession>